<organism evidence="1 2">
    <name type="scientific">Bradyrhizobium ivorense</name>
    <dbReference type="NCBI Taxonomy" id="2511166"/>
    <lineage>
        <taxon>Bacteria</taxon>
        <taxon>Pseudomonadati</taxon>
        <taxon>Pseudomonadota</taxon>
        <taxon>Alphaproteobacteria</taxon>
        <taxon>Hyphomicrobiales</taxon>
        <taxon>Nitrobacteraceae</taxon>
        <taxon>Bradyrhizobium</taxon>
    </lineage>
</organism>
<gene>
    <name evidence="1" type="ORF">CI1B_60740</name>
</gene>
<comment type="caution">
    <text evidence="1">The sequence shown here is derived from an EMBL/GenBank/DDBJ whole genome shotgun (WGS) entry which is preliminary data.</text>
</comment>
<reference evidence="1" key="1">
    <citation type="submission" date="2019-02" db="EMBL/GenBank/DDBJ databases">
        <authorList>
            <person name="Pothier F.J."/>
        </authorList>
    </citation>
    <scope>NUCLEOTIDE SEQUENCE</scope>
    <source>
        <strain evidence="1">CI-1B</strain>
    </source>
</reference>
<accession>A0A508TMV6</accession>
<dbReference type="EMBL" id="CAADFC020000025">
    <property type="protein sequence ID" value="VIO75732.1"/>
    <property type="molecule type" value="Genomic_DNA"/>
</dbReference>
<evidence type="ECO:0000313" key="2">
    <source>
        <dbReference type="Proteomes" id="UP000328092"/>
    </source>
</evidence>
<protein>
    <submittedName>
        <fullName evidence="1">Uncharacterized protein</fullName>
    </submittedName>
</protein>
<name>A0A508TMV6_9BRAD</name>
<sequence>MQGPGQSTADAIDDARIVRASEAICTMTGNHETELNETCGPQG</sequence>
<proteinExistence type="predicted"/>
<evidence type="ECO:0000313" key="1">
    <source>
        <dbReference type="EMBL" id="VIO75732.1"/>
    </source>
</evidence>
<keyword evidence="2" id="KW-1185">Reference proteome</keyword>
<dbReference type="Proteomes" id="UP000328092">
    <property type="component" value="Unassembled WGS sequence"/>
</dbReference>
<dbReference type="AlphaFoldDB" id="A0A508TMV6"/>